<protein>
    <recommendedName>
        <fullName evidence="4">Extracellular membrane protein CFEM domain-containing protein</fullName>
    </recommendedName>
</protein>
<sequence>MRMCVTLLLLCVFASIATASDPIRIFIDQISEYHLLATCAELQLSTIVRNMAYVCGDGQKTTSYSCFCSASSAKVSSMIGKHVGTACVGDPAQSMSAIGVFDSYCQIGRSVQGQAGMIPTGYCGCLADLLSLIRYYHTVLAVFDCSSRLQPVDRSCHSNGVGCVGCDSGEISSRSHSSGD</sequence>
<keyword evidence="1" id="KW-0732">Signal</keyword>
<feature type="signal peptide" evidence="1">
    <location>
        <begin position="1"/>
        <end position="19"/>
    </location>
</feature>
<accession>A0A7C8I9J9</accession>
<comment type="caution">
    <text evidence="2">The sequence shown here is derived from an EMBL/GenBank/DDBJ whole genome shotgun (WGS) entry which is preliminary data.</text>
</comment>
<reference evidence="2 3" key="1">
    <citation type="submission" date="2020-01" db="EMBL/GenBank/DDBJ databases">
        <authorList>
            <consortium name="DOE Joint Genome Institute"/>
            <person name="Haridas S."/>
            <person name="Albert R."/>
            <person name="Binder M."/>
            <person name="Bloem J."/>
            <person name="Labutti K."/>
            <person name="Salamov A."/>
            <person name="Andreopoulos B."/>
            <person name="Baker S.E."/>
            <person name="Barry K."/>
            <person name="Bills G."/>
            <person name="Bluhm B.H."/>
            <person name="Cannon C."/>
            <person name="Castanera R."/>
            <person name="Culley D.E."/>
            <person name="Daum C."/>
            <person name="Ezra D."/>
            <person name="Gonzalez J.B."/>
            <person name="Henrissat B."/>
            <person name="Kuo A."/>
            <person name="Liang C."/>
            <person name="Lipzen A."/>
            <person name="Lutzoni F."/>
            <person name="Magnuson J."/>
            <person name="Mondo S."/>
            <person name="Nolan M."/>
            <person name="Ohm R."/>
            <person name="Pangilinan J."/>
            <person name="Park H.-J.H."/>
            <person name="Ramirez L."/>
            <person name="Alfaro M."/>
            <person name="Sun H."/>
            <person name="Tritt A."/>
            <person name="Yoshinaga Y."/>
            <person name="Zwiers L.-H.L."/>
            <person name="Turgeon B.G."/>
            <person name="Goodwin S.B."/>
            <person name="Spatafora J.W."/>
            <person name="Crous P.W."/>
            <person name="Grigoriev I.V."/>
        </authorList>
    </citation>
    <scope>NUCLEOTIDE SEQUENCE [LARGE SCALE GENOMIC DNA]</scope>
    <source>
        <strain evidence="2 3">CBS 611.86</strain>
    </source>
</reference>
<dbReference type="OrthoDB" id="3794517at2759"/>
<dbReference type="EMBL" id="JAADJZ010000006">
    <property type="protein sequence ID" value="KAF2874097.1"/>
    <property type="molecule type" value="Genomic_DNA"/>
</dbReference>
<name>A0A7C8I9J9_9PLEO</name>
<evidence type="ECO:0008006" key="4">
    <source>
        <dbReference type="Google" id="ProtNLM"/>
    </source>
</evidence>
<dbReference type="AlphaFoldDB" id="A0A7C8I9J9"/>
<evidence type="ECO:0000313" key="3">
    <source>
        <dbReference type="Proteomes" id="UP000481861"/>
    </source>
</evidence>
<evidence type="ECO:0000256" key="1">
    <source>
        <dbReference type="SAM" id="SignalP"/>
    </source>
</evidence>
<keyword evidence="3" id="KW-1185">Reference proteome</keyword>
<organism evidence="2 3">
    <name type="scientific">Massariosphaeria phaeospora</name>
    <dbReference type="NCBI Taxonomy" id="100035"/>
    <lineage>
        <taxon>Eukaryota</taxon>
        <taxon>Fungi</taxon>
        <taxon>Dikarya</taxon>
        <taxon>Ascomycota</taxon>
        <taxon>Pezizomycotina</taxon>
        <taxon>Dothideomycetes</taxon>
        <taxon>Pleosporomycetidae</taxon>
        <taxon>Pleosporales</taxon>
        <taxon>Pleosporales incertae sedis</taxon>
        <taxon>Massariosphaeria</taxon>
    </lineage>
</organism>
<dbReference type="Proteomes" id="UP000481861">
    <property type="component" value="Unassembled WGS sequence"/>
</dbReference>
<gene>
    <name evidence="2" type="ORF">BDV95DRAFT_321956</name>
</gene>
<proteinExistence type="predicted"/>
<evidence type="ECO:0000313" key="2">
    <source>
        <dbReference type="EMBL" id="KAF2874097.1"/>
    </source>
</evidence>
<feature type="chain" id="PRO_5028890110" description="Extracellular membrane protein CFEM domain-containing protein" evidence="1">
    <location>
        <begin position="20"/>
        <end position="180"/>
    </location>
</feature>